<comment type="caution">
    <text evidence="2">The sequence shown here is derived from an EMBL/GenBank/DDBJ whole genome shotgun (WGS) entry which is preliminary data.</text>
</comment>
<evidence type="ECO:0008006" key="4">
    <source>
        <dbReference type="Google" id="ProtNLM"/>
    </source>
</evidence>
<dbReference type="EMBL" id="JAVNWW010000001">
    <property type="protein sequence ID" value="MDU0808026.1"/>
    <property type="molecule type" value="Genomic_DNA"/>
</dbReference>
<feature type="transmembrane region" description="Helical" evidence="1">
    <location>
        <begin position="12"/>
        <end position="32"/>
    </location>
</feature>
<organism evidence="2 3">
    <name type="scientific">Aquirufa regiilacus</name>
    <dbReference type="NCBI Taxonomy" id="3024868"/>
    <lineage>
        <taxon>Bacteria</taxon>
        <taxon>Pseudomonadati</taxon>
        <taxon>Bacteroidota</taxon>
        <taxon>Cytophagia</taxon>
        <taxon>Cytophagales</taxon>
        <taxon>Flectobacillaceae</taxon>
        <taxon>Aquirufa</taxon>
    </lineage>
</organism>
<keyword evidence="1" id="KW-0472">Membrane</keyword>
<protein>
    <recommendedName>
        <fullName evidence="4">Transmembrane protein</fullName>
    </recommendedName>
</protein>
<evidence type="ECO:0000313" key="3">
    <source>
        <dbReference type="Proteomes" id="UP001249959"/>
    </source>
</evidence>
<evidence type="ECO:0000256" key="1">
    <source>
        <dbReference type="SAM" id="Phobius"/>
    </source>
</evidence>
<dbReference type="Proteomes" id="UP001249959">
    <property type="component" value="Unassembled WGS sequence"/>
</dbReference>
<name>A0ABU3TQ92_9BACT</name>
<keyword evidence="1" id="KW-0812">Transmembrane</keyword>
<accession>A0ABU3TQ92</accession>
<keyword evidence="1" id="KW-1133">Transmembrane helix</keyword>
<proteinExistence type="predicted"/>
<gene>
    <name evidence="2" type="ORF">PQG45_03135</name>
</gene>
<dbReference type="RefSeq" id="WP_316070272.1">
    <property type="nucleotide sequence ID" value="NZ_JAVNWW010000001.1"/>
</dbReference>
<reference evidence="2 3" key="1">
    <citation type="submission" date="2023-09" db="EMBL/GenBank/DDBJ databases">
        <title>Aquirufa genomes.</title>
        <authorList>
            <person name="Pitt A."/>
        </authorList>
    </citation>
    <scope>NUCLEOTIDE SEQUENCE [LARGE SCALE GENOMIC DNA]</scope>
    <source>
        <strain evidence="2 3">LEOWEIH-7C</strain>
    </source>
</reference>
<keyword evidence="3" id="KW-1185">Reference proteome</keyword>
<evidence type="ECO:0000313" key="2">
    <source>
        <dbReference type="EMBL" id="MDU0808026.1"/>
    </source>
</evidence>
<sequence length="119" mass="13355">MMKTNEYNKPIISMMAILLWGFIFYSSVPFYYEMYKNWDEKSASNEQLTPCSGLGTDVCIDKVRLNFENTGKTILGEEYLGNGNFGISFIDRNKPGSYSAKVSTDCNCGITNIAISTLN</sequence>